<dbReference type="OMA" id="ITCAPGP"/>
<dbReference type="PROSITE" id="PS01216">
    <property type="entry name" value="SUCCINYL_COA_LIG_1"/>
    <property type="match status" value="1"/>
</dbReference>
<dbReference type="InterPro" id="IPR003781">
    <property type="entry name" value="CoA-bd"/>
</dbReference>
<dbReference type="PANTHER" id="PTHR11117">
    <property type="entry name" value="SUCCINYL-COA LIGASE SUBUNIT ALPHA"/>
    <property type="match status" value="1"/>
</dbReference>
<gene>
    <name evidence="4" type="ORF">UMAG_01903</name>
</gene>
<dbReference type="GO" id="GO:0009361">
    <property type="term" value="C:succinate-CoA ligase complex (ADP-forming)"/>
    <property type="evidence" value="ECO:0000318"/>
    <property type="project" value="GO_Central"/>
</dbReference>
<dbReference type="PANTHER" id="PTHR11117:SF2">
    <property type="entry name" value="SUCCINATE--COA LIGASE [ADP_GDP-FORMING] SUBUNIT ALPHA, MITOCHONDRIAL"/>
    <property type="match status" value="1"/>
</dbReference>
<keyword evidence="5" id="KW-1185">Reference proteome</keyword>
<evidence type="ECO:0000256" key="2">
    <source>
        <dbReference type="ARBA" id="ARBA00022741"/>
    </source>
</evidence>
<dbReference type="STRING" id="237631.A0A0D1CWH6"/>
<dbReference type="SMART" id="SM00881">
    <property type="entry name" value="CoA_binding"/>
    <property type="match status" value="1"/>
</dbReference>
<dbReference type="eggNOG" id="KOG1255">
    <property type="taxonomic scope" value="Eukaryota"/>
</dbReference>
<keyword evidence="2" id="KW-0547">Nucleotide-binding</keyword>
<organism evidence="4 5">
    <name type="scientific">Mycosarcoma maydis</name>
    <name type="common">Corn smut fungus</name>
    <name type="synonym">Ustilago maydis</name>
    <dbReference type="NCBI Taxonomy" id="5270"/>
    <lineage>
        <taxon>Eukaryota</taxon>
        <taxon>Fungi</taxon>
        <taxon>Dikarya</taxon>
        <taxon>Basidiomycota</taxon>
        <taxon>Ustilaginomycotina</taxon>
        <taxon>Ustilaginomycetes</taxon>
        <taxon>Ustilaginales</taxon>
        <taxon>Ustilaginaceae</taxon>
        <taxon>Mycosarcoma</taxon>
    </lineage>
</organism>
<dbReference type="GO" id="GO:0006099">
    <property type="term" value="P:tricarboxylic acid cycle"/>
    <property type="evidence" value="ECO:0000318"/>
    <property type="project" value="GO_Central"/>
</dbReference>
<reference evidence="4 5" key="1">
    <citation type="journal article" date="2006" name="Nature">
        <title>Insights from the genome of the biotrophic fungal plant pathogen Ustilago maydis.</title>
        <authorList>
            <person name="Kamper J."/>
            <person name="Kahmann R."/>
            <person name="Bolker M."/>
            <person name="Ma L.J."/>
            <person name="Brefort T."/>
            <person name="Saville B.J."/>
            <person name="Banuett F."/>
            <person name="Kronstad J.W."/>
            <person name="Gold S.E."/>
            <person name="Muller O."/>
            <person name="Perlin M.H."/>
            <person name="Wosten H.A."/>
            <person name="de Vries R."/>
            <person name="Ruiz-Herrera J."/>
            <person name="Reynaga-Pena C.G."/>
            <person name="Snetselaar K."/>
            <person name="McCann M."/>
            <person name="Perez-Martin J."/>
            <person name="Feldbrugge M."/>
            <person name="Basse C.W."/>
            <person name="Steinberg G."/>
            <person name="Ibeas J.I."/>
            <person name="Holloman W."/>
            <person name="Guzman P."/>
            <person name="Farman M."/>
            <person name="Stajich J.E."/>
            <person name="Sentandreu R."/>
            <person name="Gonzalez-Prieto J.M."/>
            <person name="Kennell J.C."/>
            <person name="Molina L."/>
            <person name="Schirawski J."/>
            <person name="Mendoza-Mendoza A."/>
            <person name="Greilinger D."/>
            <person name="Munch K."/>
            <person name="Rossel N."/>
            <person name="Scherer M."/>
            <person name="Vranes M."/>
            <person name="Ladendorf O."/>
            <person name="Vincon V."/>
            <person name="Fuchs U."/>
            <person name="Sandrock B."/>
            <person name="Meng S."/>
            <person name="Ho E.C."/>
            <person name="Cahill M.J."/>
            <person name="Boyce K.J."/>
            <person name="Klose J."/>
            <person name="Klosterman S.J."/>
            <person name="Deelstra H.J."/>
            <person name="Ortiz-Castellanos L."/>
            <person name="Li W."/>
            <person name="Sanchez-Alonso P."/>
            <person name="Schreier P.H."/>
            <person name="Hauser-Hahn I."/>
            <person name="Vaupel M."/>
            <person name="Koopmann E."/>
            <person name="Friedrich G."/>
            <person name="Voss H."/>
            <person name="Schluter T."/>
            <person name="Margolis J."/>
            <person name="Platt D."/>
            <person name="Swimmer C."/>
            <person name="Gnirke A."/>
            <person name="Chen F."/>
            <person name="Vysotskaia V."/>
            <person name="Mannhaupt G."/>
            <person name="Guldener U."/>
            <person name="Munsterkotter M."/>
            <person name="Haase D."/>
            <person name="Oesterheld M."/>
            <person name="Mewes H.W."/>
            <person name="Mauceli E.W."/>
            <person name="DeCaprio D."/>
            <person name="Wade C.M."/>
            <person name="Butler J."/>
            <person name="Young S."/>
            <person name="Jaffe D.B."/>
            <person name="Calvo S."/>
            <person name="Nusbaum C."/>
            <person name="Galagan J."/>
            <person name="Birren B.W."/>
        </authorList>
    </citation>
    <scope>NUCLEOTIDE SEQUENCE [LARGE SCALE GENOMIC DNA]</scope>
    <source>
        <strain evidence="5">DSM 14603 / FGSC 9021 / UM521</strain>
    </source>
</reference>
<protein>
    <recommendedName>
        <fullName evidence="3">CoA-binding domain-containing protein</fullName>
    </recommendedName>
</protein>
<dbReference type="SUPFAM" id="SSF52210">
    <property type="entry name" value="Succinyl-CoA synthetase domains"/>
    <property type="match status" value="1"/>
</dbReference>
<dbReference type="Proteomes" id="UP000000561">
    <property type="component" value="Chromosome 3"/>
</dbReference>
<dbReference type="GeneID" id="23562780"/>
<dbReference type="InParanoid" id="A0A0D1CWH6"/>
<accession>A0A0D1CWH6</accession>
<feature type="domain" description="CoA-binding" evidence="3">
    <location>
        <begin position="50"/>
        <end position="148"/>
    </location>
</feature>
<name>A0A0D1CWH6_MYCMD</name>
<dbReference type="EMBL" id="CM003142">
    <property type="protein sequence ID" value="KIS70748.1"/>
    <property type="molecule type" value="Genomic_DNA"/>
</dbReference>
<dbReference type="VEuPathDB" id="FungiDB:UMAG_01903"/>
<proteinExistence type="predicted"/>
<dbReference type="FunFam" id="3.40.50.720:FF:000277">
    <property type="entry name" value="Succinate--CoA ligase [ADP-forming] subunit alpha"/>
    <property type="match status" value="1"/>
</dbReference>
<dbReference type="PRINTS" id="PR01798">
    <property type="entry name" value="SCOASYNTHASE"/>
</dbReference>
<dbReference type="OrthoDB" id="1664372at2759"/>
<dbReference type="InterPro" id="IPR033847">
    <property type="entry name" value="Citrt_syn/SCS-alpha_CS"/>
</dbReference>
<dbReference type="GO" id="GO:0005739">
    <property type="term" value="C:mitochondrion"/>
    <property type="evidence" value="ECO:0000318"/>
    <property type="project" value="GO_Central"/>
</dbReference>
<dbReference type="Gene3D" id="3.40.50.261">
    <property type="entry name" value="Succinyl-CoA synthetase domains"/>
    <property type="match status" value="1"/>
</dbReference>
<dbReference type="GO" id="GO:0004776">
    <property type="term" value="F:succinate-CoA ligase (GDP-forming) activity"/>
    <property type="evidence" value="ECO:0000318"/>
    <property type="project" value="GO_Central"/>
</dbReference>
<evidence type="ECO:0000313" key="5">
    <source>
        <dbReference type="Proteomes" id="UP000000561"/>
    </source>
</evidence>
<dbReference type="Pfam" id="PF02629">
    <property type="entry name" value="CoA_binding"/>
    <property type="match status" value="1"/>
</dbReference>
<dbReference type="GO" id="GO:0004775">
    <property type="term" value="F:succinate-CoA ligase (ADP-forming) activity"/>
    <property type="evidence" value="ECO:0000318"/>
    <property type="project" value="GO_Central"/>
</dbReference>
<dbReference type="AlphaFoldDB" id="A0A0D1CWH6"/>
<dbReference type="Pfam" id="PF00549">
    <property type="entry name" value="Ligase_CoA"/>
    <property type="match status" value="1"/>
</dbReference>
<evidence type="ECO:0000259" key="3">
    <source>
        <dbReference type="SMART" id="SM00881"/>
    </source>
</evidence>
<evidence type="ECO:0000313" key="4">
    <source>
        <dbReference type="EMBL" id="KIS70748.1"/>
    </source>
</evidence>
<keyword evidence="1" id="KW-0436">Ligase</keyword>
<dbReference type="RefSeq" id="XP_011387834.1">
    <property type="nucleotide sequence ID" value="XM_011389532.1"/>
</dbReference>
<dbReference type="InterPro" id="IPR036291">
    <property type="entry name" value="NAD(P)-bd_dom_sf"/>
</dbReference>
<dbReference type="InterPro" id="IPR005811">
    <property type="entry name" value="SUCC_ACL_C"/>
</dbReference>
<evidence type="ECO:0000256" key="1">
    <source>
        <dbReference type="ARBA" id="ARBA00022598"/>
    </source>
</evidence>
<dbReference type="SUPFAM" id="SSF51735">
    <property type="entry name" value="NAD(P)-binding Rossmann-fold domains"/>
    <property type="match status" value="1"/>
</dbReference>
<sequence length="357" mass="37814">MMIGSSRSAIRASRAVKASASLRDVNAMLRRGFAFSTRLANYSNTIPNLAAGPHSNVIVQGFTGKASTVHTQISLDMGTNVVGGVAPGKGGSKHLGGRPVFNSIKQVLDAGIRVDATSVFVPPALAADAIIEAINAEIPLIVSVAEGVPVKDQFRVMEALHSQSKSRLLGANSPGFCNPRGCRMGISPLITCAPGPVGIVSRSGTLSYEAAYATKPIGQSYILGLGGDFYPGTRTVEALEFLFNDPNTQAIVLAGEIGGTMEEEVYALLHDPNCKYRQAHDKDKFVKPIVGFIAGLNTPPGQMFGHAGAIWRDNTSSAVEKKMMWNDAGIRMADAIADVGKLIQQEMDRYGIRANKS</sequence>
<dbReference type="Gene3D" id="3.40.50.720">
    <property type="entry name" value="NAD(P)-binding Rossmann-like Domain"/>
    <property type="match status" value="1"/>
</dbReference>
<dbReference type="InterPro" id="IPR016102">
    <property type="entry name" value="Succinyl-CoA_synth-like"/>
</dbReference>
<dbReference type="GO" id="GO:0000166">
    <property type="term" value="F:nucleotide binding"/>
    <property type="evidence" value="ECO:0007669"/>
    <property type="project" value="UniProtKB-KW"/>
</dbReference>
<dbReference type="KEGG" id="uma:UMAG_01903"/>